<evidence type="ECO:0000313" key="4">
    <source>
        <dbReference type="Proteomes" id="UP000078368"/>
    </source>
</evidence>
<dbReference type="RefSeq" id="WP_009197795.1">
    <property type="nucleotide sequence ID" value="NZ_LVZK01000001.1"/>
</dbReference>
<organism evidence="3 4">
    <name type="scientific">Peptidiphaga gingivicola</name>
    <dbReference type="NCBI Taxonomy" id="2741497"/>
    <lineage>
        <taxon>Bacteria</taxon>
        <taxon>Bacillati</taxon>
        <taxon>Actinomycetota</taxon>
        <taxon>Actinomycetes</taxon>
        <taxon>Actinomycetales</taxon>
        <taxon>Actinomycetaceae</taxon>
        <taxon>Peptidiphaga</taxon>
    </lineage>
</organism>
<feature type="region of interest" description="Disordered" evidence="1">
    <location>
        <begin position="1"/>
        <end position="23"/>
    </location>
</feature>
<dbReference type="PANTHER" id="PTHR33993">
    <property type="entry name" value="GLYOXALASE-RELATED"/>
    <property type="match status" value="1"/>
</dbReference>
<feature type="domain" description="Glyoxalase/fosfomycin resistance/dioxygenase" evidence="2">
    <location>
        <begin position="46"/>
        <end position="135"/>
    </location>
</feature>
<proteinExistence type="predicted"/>
<evidence type="ECO:0000313" key="3">
    <source>
        <dbReference type="EMBL" id="OAP86183.1"/>
    </source>
</evidence>
<dbReference type="SUPFAM" id="SSF54593">
    <property type="entry name" value="Glyoxalase/Bleomycin resistance protein/Dihydroxybiphenyl dioxygenase"/>
    <property type="match status" value="1"/>
</dbReference>
<reference evidence="3 4" key="1">
    <citation type="submission" date="2016-04" db="EMBL/GenBank/DDBJ databases">
        <title>Peptidophaga gingivicola gen. nov., sp. nov., isolated from human subgingival plaque.</title>
        <authorList>
            <person name="Beall C.J."/>
            <person name="Mokrzan E.M."/>
            <person name="Griffen A.L."/>
            <person name="Leys E.J."/>
        </authorList>
    </citation>
    <scope>NUCLEOTIDE SEQUENCE [LARGE SCALE GENOMIC DNA]</scope>
    <source>
        <strain evidence="3 4">BA112</strain>
    </source>
</reference>
<feature type="compositionally biased region" description="Basic and acidic residues" evidence="1">
    <location>
        <begin position="1"/>
        <end position="11"/>
    </location>
</feature>
<accession>A0A179B4M3</accession>
<evidence type="ECO:0000256" key="1">
    <source>
        <dbReference type="SAM" id="MobiDB-lite"/>
    </source>
</evidence>
<evidence type="ECO:0000259" key="2">
    <source>
        <dbReference type="Pfam" id="PF00903"/>
    </source>
</evidence>
<dbReference type="STRING" id="1823756.A4H34_03140"/>
<gene>
    <name evidence="3" type="ORF">A4H34_03140</name>
</gene>
<sequence length="140" mass="15623">MSEAERTRDQDGQGQGGQSQDALELAKAAHNRIDFVEFPAPDREALRQAQEFYTRTFGWKYQKWGEDYIDTADSGVGSGLASDEPTSAPLAVVYVVDLEHTRKEVERNGGVIVRDIFSFPGGRRFHFKDPAGNELAAWSE</sequence>
<dbReference type="PANTHER" id="PTHR33993:SF1">
    <property type="entry name" value="GLYOXALASE FAMILY PROTEIN"/>
    <property type="match status" value="1"/>
</dbReference>
<dbReference type="AlphaFoldDB" id="A0A179B4M3"/>
<dbReference type="InterPro" id="IPR052164">
    <property type="entry name" value="Anthracycline_SecMetBiosynth"/>
</dbReference>
<dbReference type="Gene3D" id="3.10.180.10">
    <property type="entry name" value="2,3-Dihydroxybiphenyl 1,2-Dioxygenase, domain 1"/>
    <property type="match status" value="1"/>
</dbReference>
<dbReference type="Proteomes" id="UP000078368">
    <property type="component" value="Unassembled WGS sequence"/>
</dbReference>
<dbReference type="Pfam" id="PF00903">
    <property type="entry name" value="Glyoxalase"/>
    <property type="match status" value="1"/>
</dbReference>
<keyword evidence="4" id="KW-1185">Reference proteome</keyword>
<dbReference type="InterPro" id="IPR029068">
    <property type="entry name" value="Glyas_Bleomycin-R_OHBP_Dase"/>
</dbReference>
<protein>
    <submittedName>
        <fullName evidence="3">Glyoxalase</fullName>
    </submittedName>
</protein>
<dbReference type="InterPro" id="IPR004360">
    <property type="entry name" value="Glyas_Fos-R_dOase_dom"/>
</dbReference>
<comment type="caution">
    <text evidence="3">The sequence shown here is derived from an EMBL/GenBank/DDBJ whole genome shotgun (WGS) entry which is preliminary data.</text>
</comment>
<name>A0A179B4M3_9ACTO</name>
<dbReference type="EMBL" id="LVZK01000001">
    <property type="protein sequence ID" value="OAP86183.1"/>
    <property type="molecule type" value="Genomic_DNA"/>
</dbReference>